<gene>
    <name evidence="3" type="ORF">PAHAL_6G124100</name>
</gene>
<sequence length="420" mass="47415">MCGFHRREVRNNDDAFSKIKFNIPPFDGTYDPDAYITWKIVVDQKFACHNFPENARVRAATSEFTDFASIWWIEHGNKNVDDMPQTWDALKWVMRARFIPSYYARDLLHKLQQLRQGTRSVEEYYQELQMGMLRCNLVEGDEPAMARFLGGLNWKIQDILAYKVYTNITRLFHLACKAEREVQGRRASTRPNVSAVKSTSWQPHTNTSMGRRAPIPTPSPSHAALPSPSNDKPRTPPTTSATKTIQKPAVSASSVASTGRTRDVQCHRCKGFGYVQRDCPTKRILVVKDDGAYSSASDFDEDTLALFAADHAGNEGTPDEHIDAGAAEHYESLIVQCVLSAQMEKAEQNQRHTLSQTNSIIKERSCRIIIDGGSCNNLASSEMVEKLALTTKPHPHPYHIQWLNNSVRCCAYASLPYFAR</sequence>
<feature type="compositionally biased region" description="Polar residues" evidence="1">
    <location>
        <begin position="237"/>
        <end position="257"/>
    </location>
</feature>
<feature type="compositionally biased region" description="Polar residues" evidence="1">
    <location>
        <begin position="189"/>
        <end position="209"/>
    </location>
</feature>
<evidence type="ECO:0000256" key="1">
    <source>
        <dbReference type="SAM" id="MobiDB-lite"/>
    </source>
</evidence>
<evidence type="ECO:0000259" key="2">
    <source>
        <dbReference type="Pfam" id="PF03732"/>
    </source>
</evidence>
<feature type="region of interest" description="Disordered" evidence="1">
    <location>
        <begin position="183"/>
        <end position="257"/>
    </location>
</feature>
<evidence type="ECO:0000313" key="3">
    <source>
        <dbReference type="EMBL" id="PVH36619.1"/>
    </source>
</evidence>
<dbReference type="PANTHER" id="PTHR35046">
    <property type="entry name" value="ZINC KNUCKLE (CCHC-TYPE) FAMILY PROTEIN"/>
    <property type="match status" value="1"/>
</dbReference>
<dbReference type="CDD" id="cd00303">
    <property type="entry name" value="retropepsin_like"/>
    <property type="match status" value="1"/>
</dbReference>
<protein>
    <recommendedName>
        <fullName evidence="2">Retrotransposon gag domain-containing protein</fullName>
    </recommendedName>
</protein>
<dbReference type="Proteomes" id="UP000243499">
    <property type="component" value="Chromosome 6"/>
</dbReference>
<proteinExistence type="predicted"/>
<dbReference type="Gramene" id="PVH36619">
    <property type="protein sequence ID" value="PVH36619"/>
    <property type="gene ID" value="PAHAL_6G124100"/>
</dbReference>
<organism evidence="3">
    <name type="scientific">Panicum hallii</name>
    <dbReference type="NCBI Taxonomy" id="206008"/>
    <lineage>
        <taxon>Eukaryota</taxon>
        <taxon>Viridiplantae</taxon>
        <taxon>Streptophyta</taxon>
        <taxon>Embryophyta</taxon>
        <taxon>Tracheophyta</taxon>
        <taxon>Spermatophyta</taxon>
        <taxon>Magnoliopsida</taxon>
        <taxon>Liliopsida</taxon>
        <taxon>Poales</taxon>
        <taxon>Poaceae</taxon>
        <taxon>PACMAD clade</taxon>
        <taxon>Panicoideae</taxon>
        <taxon>Panicodae</taxon>
        <taxon>Paniceae</taxon>
        <taxon>Panicinae</taxon>
        <taxon>Panicum</taxon>
        <taxon>Panicum sect. Panicum</taxon>
    </lineage>
</organism>
<dbReference type="InterPro" id="IPR005162">
    <property type="entry name" value="Retrotrans_gag_dom"/>
</dbReference>
<name>A0A2T8IG30_9POAL</name>
<reference evidence="3" key="1">
    <citation type="submission" date="2018-04" db="EMBL/GenBank/DDBJ databases">
        <title>WGS assembly of Panicum hallii.</title>
        <authorList>
            <person name="Lovell J."/>
            <person name="Jenkins J."/>
            <person name="Lowry D."/>
            <person name="Mamidi S."/>
            <person name="Sreedasyam A."/>
            <person name="Weng X."/>
            <person name="Barry K."/>
            <person name="Bonette J."/>
            <person name="Campitelli B."/>
            <person name="Daum C."/>
            <person name="Gordon S."/>
            <person name="Gould B."/>
            <person name="Lipzen A."/>
            <person name="Macqueen A."/>
            <person name="Palacio-Mejia J."/>
            <person name="Plott C."/>
            <person name="Shakirov E."/>
            <person name="Shu S."/>
            <person name="Yoshinaga Y."/>
            <person name="Zane M."/>
            <person name="Rokhsar D."/>
            <person name="Grimwood J."/>
            <person name="Schmutz J."/>
            <person name="Juenger T."/>
        </authorList>
    </citation>
    <scope>NUCLEOTIDE SEQUENCE [LARGE SCALE GENOMIC DNA]</scope>
    <source>
        <strain evidence="3">FIL2</strain>
    </source>
</reference>
<dbReference type="PANTHER" id="PTHR35046:SF9">
    <property type="entry name" value="RNA-DIRECTED DNA POLYMERASE"/>
    <property type="match status" value="1"/>
</dbReference>
<dbReference type="Pfam" id="PF03732">
    <property type="entry name" value="Retrotrans_gag"/>
    <property type="match status" value="1"/>
</dbReference>
<feature type="compositionally biased region" description="Low complexity" evidence="1">
    <location>
        <begin position="220"/>
        <end position="229"/>
    </location>
</feature>
<dbReference type="EMBL" id="CM008051">
    <property type="protein sequence ID" value="PVH36619.1"/>
    <property type="molecule type" value="Genomic_DNA"/>
</dbReference>
<feature type="domain" description="Retrotransposon gag" evidence="2">
    <location>
        <begin position="59"/>
        <end position="153"/>
    </location>
</feature>
<accession>A0A2T8IG30</accession>
<dbReference type="AlphaFoldDB" id="A0A2T8IG30"/>